<dbReference type="AlphaFoldDB" id="A0A3B4THI0"/>
<dbReference type="Ensembl" id="ENSSDUT00000005507.1">
    <property type="protein sequence ID" value="ENSSDUP00000005405.1"/>
    <property type="gene ID" value="ENSSDUG00000003989.1"/>
</dbReference>
<evidence type="ECO:0000313" key="1">
    <source>
        <dbReference type="Ensembl" id="ENSSDUP00000005405.1"/>
    </source>
</evidence>
<keyword evidence="2" id="KW-1185">Reference proteome</keyword>
<accession>A0A3B4THI0</accession>
<sequence length="80" mass="9317">MFLKQDIDLTQTLKSTMNHLKKKKLELSERLSQSSDLNIIENGRILNTLCEPDSLKISQHLERPARRASLFCFLSSWNKN</sequence>
<reference evidence="1" key="1">
    <citation type="submission" date="2025-08" db="UniProtKB">
        <authorList>
            <consortium name="Ensembl"/>
        </authorList>
    </citation>
    <scope>IDENTIFICATION</scope>
</reference>
<proteinExistence type="predicted"/>
<reference evidence="1" key="2">
    <citation type="submission" date="2025-09" db="UniProtKB">
        <authorList>
            <consortium name="Ensembl"/>
        </authorList>
    </citation>
    <scope>IDENTIFICATION</scope>
</reference>
<dbReference type="Proteomes" id="UP000261420">
    <property type="component" value="Unplaced"/>
</dbReference>
<protein>
    <submittedName>
        <fullName evidence="1">Uncharacterized protein</fullName>
    </submittedName>
</protein>
<organism evidence="1 2">
    <name type="scientific">Seriola dumerili</name>
    <name type="common">Greater amberjack</name>
    <name type="synonym">Caranx dumerili</name>
    <dbReference type="NCBI Taxonomy" id="41447"/>
    <lineage>
        <taxon>Eukaryota</taxon>
        <taxon>Metazoa</taxon>
        <taxon>Chordata</taxon>
        <taxon>Craniata</taxon>
        <taxon>Vertebrata</taxon>
        <taxon>Euteleostomi</taxon>
        <taxon>Actinopterygii</taxon>
        <taxon>Neopterygii</taxon>
        <taxon>Teleostei</taxon>
        <taxon>Neoteleostei</taxon>
        <taxon>Acanthomorphata</taxon>
        <taxon>Carangaria</taxon>
        <taxon>Carangiformes</taxon>
        <taxon>Carangidae</taxon>
        <taxon>Seriola</taxon>
    </lineage>
</organism>
<evidence type="ECO:0000313" key="2">
    <source>
        <dbReference type="Proteomes" id="UP000261420"/>
    </source>
</evidence>
<name>A0A3B4THI0_SERDU</name>